<dbReference type="EMBL" id="BMJS01000018">
    <property type="protein sequence ID" value="GGF99999.1"/>
    <property type="molecule type" value="Genomic_DNA"/>
</dbReference>
<evidence type="ECO:0000256" key="3">
    <source>
        <dbReference type="ARBA" id="ARBA00038695"/>
    </source>
</evidence>
<reference evidence="7" key="1">
    <citation type="journal article" date="2014" name="Int. J. Syst. Evol. Microbiol.">
        <title>Complete genome sequence of Corynebacterium casei LMG S-19264T (=DSM 44701T), isolated from a smear-ripened cheese.</title>
        <authorList>
            <consortium name="US DOE Joint Genome Institute (JGI-PGF)"/>
            <person name="Walter F."/>
            <person name="Albersmeier A."/>
            <person name="Kalinowski J."/>
            <person name="Ruckert C."/>
        </authorList>
    </citation>
    <scope>NUCLEOTIDE SEQUENCE</scope>
    <source>
        <strain evidence="7">CGMCC 1.15758</strain>
    </source>
</reference>
<accession>A0A8J2Z4Z6</accession>
<dbReference type="NCBIfam" id="TIGR00741">
    <property type="entry name" value="yfiA"/>
    <property type="match status" value="1"/>
</dbReference>
<dbReference type="Pfam" id="PF02482">
    <property type="entry name" value="Ribosomal_S30AE"/>
    <property type="match status" value="1"/>
</dbReference>
<evidence type="ECO:0000256" key="1">
    <source>
        <dbReference type="ARBA" id="ARBA00022845"/>
    </source>
</evidence>
<evidence type="ECO:0000313" key="7">
    <source>
        <dbReference type="EMBL" id="GGF99999.1"/>
    </source>
</evidence>
<dbReference type="GO" id="GO:0045900">
    <property type="term" value="P:negative regulation of translational elongation"/>
    <property type="evidence" value="ECO:0007669"/>
    <property type="project" value="TreeGrafter"/>
</dbReference>
<comment type="subunit">
    <text evidence="3">Associates exclusively with 100S ribosomes, which are dimers of 70S ribosomes.</text>
</comment>
<comment type="similarity">
    <text evidence="2">Belongs to the HPF/YfiA ribosome-associated protein family. Short HPF subfamily.</text>
</comment>
<dbReference type="RefSeq" id="WP_117002939.1">
    <property type="nucleotide sequence ID" value="NZ_BMJS01000018.1"/>
</dbReference>
<evidence type="ECO:0000256" key="6">
    <source>
        <dbReference type="SAM" id="MobiDB-lite"/>
    </source>
</evidence>
<dbReference type="CDD" id="cd00552">
    <property type="entry name" value="RaiA"/>
    <property type="match status" value="1"/>
</dbReference>
<keyword evidence="8" id="KW-1185">Reference proteome</keyword>
<dbReference type="Proteomes" id="UP000636949">
    <property type="component" value="Unassembled WGS sequence"/>
</dbReference>
<comment type="caution">
    <text evidence="7">The sequence shown here is derived from an EMBL/GenBank/DDBJ whole genome shotgun (WGS) entry which is preliminary data.</text>
</comment>
<dbReference type="OrthoDB" id="9795980at2"/>
<organism evidence="7 8">
    <name type="scientific">Cysteiniphilum litorale</name>
    <dbReference type="NCBI Taxonomy" id="2056700"/>
    <lineage>
        <taxon>Bacteria</taxon>
        <taxon>Pseudomonadati</taxon>
        <taxon>Pseudomonadota</taxon>
        <taxon>Gammaproteobacteria</taxon>
        <taxon>Thiotrichales</taxon>
        <taxon>Fastidiosibacteraceae</taxon>
        <taxon>Cysteiniphilum</taxon>
    </lineage>
</organism>
<evidence type="ECO:0000313" key="8">
    <source>
        <dbReference type="Proteomes" id="UP000636949"/>
    </source>
</evidence>
<dbReference type="InterPro" id="IPR036567">
    <property type="entry name" value="RHF-like"/>
</dbReference>
<sequence>MQIQITGRHLEVTPALKQYVDEKLSKLDNHFDHIIAARVILSVEKGKQMAEAVINVPGTEFVAKSDSQDMYATIDMLQDKLDAQVRKHKQKLKDHRAERPEAEALMADDEVVDIDEER</sequence>
<proteinExistence type="inferred from homology"/>
<reference evidence="7" key="2">
    <citation type="submission" date="2020-09" db="EMBL/GenBank/DDBJ databases">
        <authorList>
            <person name="Sun Q."/>
            <person name="Zhou Y."/>
        </authorList>
    </citation>
    <scope>NUCLEOTIDE SEQUENCE</scope>
    <source>
        <strain evidence="7">CGMCC 1.15758</strain>
    </source>
</reference>
<gene>
    <name evidence="7" type="primary">yhbH</name>
    <name evidence="7" type="ORF">GCM10010995_16650</name>
</gene>
<keyword evidence="1" id="KW-0810">Translation regulation</keyword>
<dbReference type="SUPFAM" id="SSF69754">
    <property type="entry name" value="Ribosome binding protein Y (YfiA homologue)"/>
    <property type="match status" value="1"/>
</dbReference>
<protein>
    <recommendedName>
        <fullName evidence="4">Ribosome hibernation promoting factor</fullName>
    </recommendedName>
    <alternativeName>
        <fullName evidence="5">Hibernation factor HPF</fullName>
    </alternativeName>
</protein>
<evidence type="ECO:0000256" key="5">
    <source>
        <dbReference type="ARBA" id="ARBA00041319"/>
    </source>
</evidence>
<dbReference type="InterPro" id="IPR050574">
    <property type="entry name" value="HPF/YfiA_ribosome-assoc"/>
</dbReference>
<dbReference type="FunFam" id="3.30.160.100:FF:000001">
    <property type="entry name" value="Ribosome hibernation promoting factor"/>
    <property type="match status" value="1"/>
</dbReference>
<dbReference type="GO" id="GO:0043024">
    <property type="term" value="F:ribosomal small subunit binding"/>
    <property type="evidence" value="ECO:0007669"/>
    <property type="project" value="TreeGrafter"/>
</dbReference>
<dbReference type="AlphaFoldDB" id="A0A8J2Z4Z6"/>
<dbReference type="GO" id="GO:0022627">
    <property type="term" value="C:cytosolic small ribosomal subunit"/>
    <property type="evidence" value="ECO:0007669"/>
    <property type="project" value="TreeGrafter"/>
</dbReference>
<evidence type="ECO:0000256" key="4">
    <source>
        <dbReference type="ARBA" id="ARBA00041148"/>
    </source>
</evidence>
<dbReference type="InterPro" id="IPR003489">
    <property type="entry name" value="RHF/RaiA"/>
</dbReference>
<feature type="compositionally biased region" description="Acidic residues" evidence="6">
    <location>
        <begin position="106"/>
        <end position="118"/>
    </location>
</feature>
<evidence type="ECO:0000256" key="2">
    <source>
        <dbReference type="ARBA" id="ARBA00038434"/>
    </source>
</evidence>
<dbReference type="PANTHER" id="PTHR33231:SF1">
    <property type="entry name" value="30S RIBOSOMAL PROTEIN"/>
    <property type="match status" value="1"/>
</dbReference>
<feature type="region of interest" description="Disordered" evidence="6">
    <location>
        <begin position="90"/>
        <end position="118"/>
    </location>
</feature>
<dbReference type="Gene3D" id="3.30.160.100">
    <property type="entry name" value="Ribosome hibernation promotion factor-like"/>
    <property type="match status" value="1"/>
</dbReference>
<dbReference type="PANTHER" id="PTHR33231">
    <property type="entry name" value="30S RIBOSOMAL PROTEIN"/>
    <property type="match status" value="1"/>
</dbReference>
<name>A0A8J2Z4Z6_9GAMM</name>